<sequence length="315" mass="31769">MARRRRLDPVPARWLVGALVALLIVATIVLVVLALQSVQPTTAADTTPTDQEYSFEVDPTTSASPTAVAPSPSSPSASAPSAGAAYSAAEARFFSVGSEGWWRATAGDCGTTAPVVEHSADGGRTWQDVTPAYRGIGQVASLDAFAGSEAEMVAAMGASCEVQALRTFTQGEFWQPYPEVLTASRYPDFADPAMVVLPGDDVAAPCADPRSFRAAGDVVAVECAGAVSVLGADRTWQSLGATDAVAIAIADGAVLTAAPADGCSGVAVTRWSGDGFATATPLGCAAGVDPAAPLALALADGEALVWSGDAIVPAA</sequence>
<dbReference type="RefSeq" id="WP_147895534.1">
    <property type="nucleotide sequence ID" value="NZ_BAAANR010000001.1"/>
</dbReference>
<evidence type="ECO:0000256" key="1">
    <source>
        <dbReference type="SAM" id="MobiDB-lite"/>
    </source>
</evidence>
<keyword evidence="4" id="KW-1185">Reference proteome</keyword>
<dbReference type="InterPro" id="IPR036278">
    <property type="entry name" value="Sialidase_sf"/>
</dbReference>
<evidence type="ECO:0008006" key="5">
    <source>
        <dbReference type="Google" id="ProtNLM"/>
    </source>
</evidence>
<protein>
    <recommendedName>
        <fullName evidence="5">Exo-alpha-sialidase</fullName>
    </recommendedName>
</protein>
<feature type="transmembrane region" description="Helical" evidence="2">
    <location>
        <begin position="12"/>
        <end position="35"/>
    </location>
</feature>
<dbReference type="OrthoDB" id="3821622at2"/>
<feature type="compositionally biased region" description="Low complexity" evidence="1">
    <location>
        <begin position="59"/>
        <end position="81"/>
    </location>
</feature>
<keyword evidence="2" id="KW-0472">Membrane</keyword>
<dbReference type="AlphaFoldDB" id="A0A5C8HWA5"/>
<keyword evidence="2" id="KW-0812">Transmembrane</keyword>
<proteinExistence type="predicted"/>
<accession>A0A5C8HWA5</accession>
<gene>
    <name evidence="3" type="ORF">FVP77_16085</name>
</gene>
<reference evidence="3 4" key="1">
    <citation type="submission" date="2019-08" db="EMBL/GenBank/DDBJ databases">
        <authorList>
            <person name="Dong K."/>
        </authorList>
    </citation>
    <scope>NUCLEOTIDE SEQUENCE [LARGE SCALE GENOMIC DNA]</scope>
    <source>
        <strain evidence="3 4">JCM14558</strain>
    </source>
</reference>
<dbReference type="Proteomes" id="UP000321034">
    <property type="component" value="Unassembled WGS sequence"/>
</dbReference>
<evidence type="ECO:0000313" key="4">
    <source>
        <dbReference type="Proteomes" id="UP000321034"/>
    </source>
</evidence>
<comment type="caution">
    <text evidence="3">The sequence shown here is derived from an EMBL/GenBank/DDBJ whole genome shotgun (WGS) entry which is preliminary data.</text>
</comment>
<dbReference type="EMBL" id="VRSV01000002">
    <property type="protein sequence ID" value="TXK10359.1"/>
    <property type="molecule type" value="Genomic_DNA"/>
</dbReference>
<dbReference type="SUPFAM" id="SSF50939">
    <property type="entry name" value="Sialidases"/>
    <property type="match status" value="1"/>
</dbReference>
<name>A0A5C8HWA5_9MICO</name>
<evidence type="ECO:0000313" key="3">
    <source>
        <dbReference type="EMBL" id="TXK10359.1"/>
    </source>
</evidence>
<evidence type="ECO:0000256" key="2">
    <source>
        <dbReference type="SAM" id="Phobius"/>
    </source>
</evidence>
<feature type="region of interest" description="Disordered" evidence="1">
    <location>
        <begin position="41"/>
        <end position="81"/>
    </location>
</feature>
<organism evidence="3 4">
    <name type="scientific">Microbacterium hatanonis</name>
    <dbReference type="NCBI Taxonomy" id="404366"/>
    <lineage>
        <taxon>Bacteria</taxon>
        <taxon>Bacillati</taxon>
        <taxon>Actinomycetota</taxon>
        <taxon>Actinomycetes</taxon>
        <taxon>Micrococcales</taxon>
        <taxon>Microbacteriaceae</taxon>
        <taxon>Microbacterium</taxon>
    </lineage>
</organism>
<feature type="compositionally biased region" description="Low complexity" evidence="1">
    <location>
        <begin position="41"/>
        <end position="51"/>
    </location>
</feature>
<keyword evidence="2" id="KW-1133">Transmembrane helix</keyword>